<dbReference type="PANTHER" id="PTHR16223">
    <property type="entry name" value="TRANSCRIPTION FACTOR BHLH83-RELATED"/>
    <property type="match status" value="1"/>
</dbReference>
<evidence type="ECO:0000256" key="4">
    <source>
        <dbReference type="ARBA" id="ARBA00023163"/>
    </source>
</evidence>
<dbReference type="Proteomes" id="UP000017836">
    <property type="component" value="Unassembled WGS sequence"/>
</dbReference>
<evidence type="ECO:0000259" key="7">
    <source>
        <dbReference type="PROSITE" id="PS50888"/>
    </source>
</evidence>
<feature type="domain" description="BHLH" evidence="7">
    <location>
        <begin position="303"/>
        <end position="352"/>
    </location>
</feature>
<dbReference type="InterPro" id="IPR045843">
    <property type="entry name" value="IND-like"/>
</dbReference>
<dbReference type="eggNOG" id="ENOG502R684">
    <property type="taxonomic scope" value="Eukaryota"/>
</dbReference>
<evidence type="ECO:0000256" key="5">
    <source>
        <dbReference type="ARBA" id="ARBA00023242"/>
    </source>
</evidence>
<dbReference type="GO" id="GO:0005634">
    <property type="term" value="C:nucleus"/>
    <property type="evidence" value="ECO:0000318"/>
    <property type="project" value="GO_Central"/>
</dbReference>
<dbReference type="InterPro" id="IPR036638">
    <property type="entry name" value="HLH_DNA-bd_sf"/>
</dbReference>
<dbReference type="CDD" id="cd11454">
    <property type="entry name" value="bHLH_AtIND_like"/>
    <property type="match status" value="1"/>
</dbReference>
<dbReference type="EMBL" id="KI392764">
    <property type="protein sequence ID" value="ERN10924.1"/>
    <property type="molecule type" value="Genomic_DNA"/>
</dbReference>
<evidence type="ECO:0000313" key="8">
    <source>
        <dbReference type="EMBL" id="ERN10924.1"/>
    </source>
</evidence>
<keyword evidence="5" id="KW-0539">Nucleus</keyword>
<evidence type="ECO:0000256" key="6">
    <source>
        <dbReference type="SAM" id="MobiDB-lite"/>
    </source>
</evidence>
<name>W1PSU7_AMBTC</name>
<dbReference type="KEGG" id="atr:18439105"/>
<evidence type="ECO:0000313" key="9">
    <source>
        <dbReference type="Proteomes" id="UP000017836"/>
    </source>
</evidence>
<dbReference type="InterPro" id="IPR011598">
    <property type="entry name" value="bHLH_dom"/>
</dbReference>
<accession>W1PSU7</accession>
<gene>
    <name evidence="8" type="ORF">AMTR_s00164p00062120</name>
</gene>
<dbReference type="FunFam" id="4.10.280.10:FF:000022">
    <property type="entry name" value="Basic helix-loop-helix transcription factor"/>
    <property type="match status" value="1"/>
</dbReference>
<dbReference type="GO" id="GO:0000981">
    <property type="term" value="F:DNA-binding transcription factor activity, RNA polymerase II-specific"/>
    <property type="evidence" value="ECO:0000318"/>
    <property type="project" value="GO_Central"/>
</dbReference>
<dbReference type="GO" id="GO:0000978">
    <property type="term" value="F:RNA polymerase II cis-regulatory region sequence-specific DNA binding"/>
    <property type="evidence" value="ECO:0000318"/>
    <property type="project" value="GO_Central"/>
</dbReference>
<proteinExistence type="predicted"/>
<keyword evidence="2" id="KW-0805">Transcription regulation</keyword>
<dbReference type="GO" id="GO:0006357">
    <property type="term" value="P:regulation of transcription by RNA polymerase II"/>
    <property type="evidence" value="ECO:0000318"/>
    <property type="project" value="GO_Central"/>
</dbReference>
<feature type="compositionally biased region" description="Polar residues" evidence="6">
    <location>
        <begin position="276"/>
        <end position="295"/>
    </location>
</feature>
<dbReference type="AlphaFoldDB" id="W1PSU7"/>
<reference evidence="9" key="1">
    <citation type="journal article" date="2013" name="Science">
        <title>The Amborella genome and the evolution of flowering plants.</title>
        <authorList>
            <consortium name="Amborella Genome Project"/>
        </authorList>
    </citation>
    <scope>NUCLEOTIDE SEQUENCE [LARGE SCALE GENOMIC DNA]</scope>
</reference>
<dbReference type="SMART" id="SM00353">
    <property type="entry name" value="HLH"/>
    <property type="match status" value="1"/>
</dbReference>
<keyword evidence="9" id="KW-1185">Reference proteome</keyword>
<protein>
    <recommendedName>
        <fullName evidence="7">BHLH domain-containing protein</fullName>
    </recommendedName>
</protein>
<organism evidence="8 9">
    <name type="scientific">Amborella trichopoda</name>
    <dbReference type="NCBI Taxonomy" id="13333"/>
    <lineage>
        <taxon>Eukaryota</taxon>
        <taxon>Viridiplantae</taxon>
        <taxon>Streptophyta</taxon>
        <taxon>Embryophyta</taxon>
        <taxon>Tracheophyta</taxon>
        <taxon>Spermatophyta</taxon>
        <taxon>Magnoliopsida</taxon>
        <taxon>Amborellales</taxon>
        <taxon>Amborellaceae</taxon>
        <taxon>Amborella</taxon>
    </lineage>
</organism>
<dbReference type="Gramene" id="ERN10924">
    <property type="protein sequence ID" value="ERN10924"/>
    <property type="gene ID" value="AMTR_s00164p00062120"/>
</dbReference>
<dbReference type="Gene3D" id="4.10.280.10">
    <property type="entry name" value="Helix-loop-helix DNA-binding domain"/>
    <property type="match status" value="1"/>
</dbReference>
<evidence type="ECO:0000256" key="2">
    <source>
        <dbReference type="ARBA" id="ARBA00023015"/>
    </source>
</evidence>
<dbReference type="SUPFAM" id="SSF47459">
    <property type="entry name" value="HLH, helix-loop-helix DNA-binding domain"/>
    <property type="match status" value="1"/>
</dbReference>
<dbReference type="OrthoDB" id="651283at2759"/>
<dbReference type="GO" id="GO:0046983">
    <property type="term" value="F:protein dimerization activity"/>
    <property type="evidence" value="ECO:0007669"/>
    <property type="project" value="InterPro"/>
</dbReference>
<comment type="subcellular location">
    <subcellularLocation>
        <location evidence="1">Nucleus</location>
    </subcellularLocation>
</comment>
<dbReference type="PROSITE" id="PS50888">
    <property type="entry name" value="BHLH"/>
    <property type="match status" value="1"/>
</dbReference>
<dbReference type="PANTHER" id="PTHR16223:SF274">
    <property type="entry name" value="TRANSCRIPTION FACTOR BHLH84"/>
    <property type="match status" value="1"/>
</dbReference>
<keyword evidence="3" id="KW-0238">DNA-binding</keyword>
<evidence type="ECO:0000256" key="3">
    <source>
        <dbReference type="ARBA" id="ARBA00023125"/>
    </source>
</evidence>
<sequence length="384" mass="42375">MEPATIVDAFWSSNVGAQFSTCCGEASSMGLGDEAEFMSLLLANYPFMGSQAGQEETELNVRVPTSWPTTNMVENEVPIENGAYFSSESLNPSSYYWYQGGLMNTPSECDGIPNISSLKNGVFPMIQSSIPKEFSGCYSVDDQNTSPSLQTISDRPLEGALCEREMMGTENLKELRERKPIKIVTPKRKFEDSSFNDGAPVTDAAFITGEDSQSEETTQIEPQKRAQVSGDVYKSGKTVHSKKTQKLRTDDEEENNTMNVQSSCSYSSEDDSNASQDQNTTTSSGKGSTALNINGKTRAGRGSATDPQSLYARKRRERINERLRILQNLVPNGTKVDISTMLEEAVQYVKFLQLQIKLLSSDDLWMYAPIAYNGMDLGLDLKIS</sequence>
<feature type="compositionally biased region" description="Basic residues" evidence="6">
    <location>
        <begin position="237"/>
        <end position="246"/>
    </location>
</feature>
<evidence type="ECO:0000256" key="1">
    <source>
        <dbReference type="ARBA" id="ARBA00004123"/>
    </source>
</evidence>
<dbReference type="HOGENOM" id="CLU_066110_1_0_1"/>
<keyword evidence="4" id="KW-0804">Transcription</keyword>
<feature type="region of interest" description="Disordered" evidence="6">
    <location>
        <begin position="210"/>
        <end position="315"/>
    </location>
</feature>
<dbReference type="Pfam" id="PF00010">
    <property type="entry name" value="HLH"/>
    <property type="match status" value="1"/>
</dbReference>